<dbReference type="SUPFAM" id="SSF55957">
    <property type="entry name" value="Phosphoglucomutase, C-terminal domain"/>
    <property type="match status" value="1"/>
</dbReference>
<evidence type="ECO:0000259" key="12">
    <source>
        <dbReference type="Pfam" id="PF02880"/>
    </source>
</evidence>
<protein>
    <recommendedName>
        <fullName evidence="6 8">Phosphoglucosamine mutase</fullName>
        <ecNumber evidence="6 8">5.4.2.10</ecNumber>
    </recommendedName>
</protein>
<gene>
    <name evidence="6" type="primary">glmM</name>
    <name evidence="13" type="ORF">EC580_12275</name>
</gene>
<reference evidence="13" key="1">
    <citation type="submission" date="2018-10" db="EMBL/GenBank/DDBJ databases">
        <title>Acidithiobacillus sulfuriphilus sp. nov.: an extremely acidophilic sulfur-oxidizing chemolithotroph isolated from a neutral pH environment.</title>
        <authorList>
            <person name="Falagan C."/>
            <person name="Moya-Beltran A."/>
            <person name="Quatrini R."/>
            <person name="Johnson D.B."/>
        </authorList>
    </citation>
    <scope>NUCLEOTIDE SEQUENCE [LARGE SCALE GENOMIC DNA]</scope>
    <source>
        <strain evidence="13">CJ-2</strain>
    </source>
</reference>
<dbReference type="NCBIfam" id="TIGR01455">
    <property type="entry name" value="glmM"/>
    <property type="match status" value="1"/>
</dbReference>
<evidence type="ECO:0000256" key="6">
    <source>
        <dbReference type="HAMAP-Rule" id="MF_01554"/>
    </source>
</evidence>
<feature type="binding site" evidence="6">
    <location>
        <position position="243"/>
    </location>
    <ligand>
        <name>Mg(2+)</name>
        <dbReference type="ChEBI" id="CHEBI:18420"/>
    </ligand>
</feature>
<dbReference type="Pfam" id="PF02880">
    <property type="entry name" value="PGM_PMM_III"/>
    <property type="match status" value="1"/>
</dbReference>
<dbReference type="PANTHER" id="PTHR42946">
    <property type="entry name" value="PHOSPHOHEXOSE MUTASE"/>
    <property type="match status" value="1"/>
</dbReference>
<feature type="domain" description="Alpha-D-phosphohexomutase alpha/beta/alpha" evidence="10">
    <location>
        <begin position="4"/>
        <end position="136"/>
    </location>
</feature>
<evidence type="ECO:0000313" key="13">
    <source>
        <dbReference type="EMBL" id="RNF58774.1"/>
    </source>
</evidence>
<comment type="caution">
    <text evidence="13">The sequence shown here is derived from an EMBL/GenBank/DDBJ whole genome shotgun (WGS) entry which is preliminary data.</text>
</comment>
<dbReference type="GO" id="GO:0004615">
    <property type="term" value="F:phosphomannomutase activity"/>
    <property type="evidence" value="ECO:0007669"/>
    <property type="project" value="TreeGrafter"/>
</dbReference>
<dbReference type="Pfam" id="PF02878">
    <property type="entry name" value="PGM_PMM_I"/>
    <property type="match status" value="1"/>
</dbReference>
<evidence type="ECO:0000256" key="5">
    <source>
        <dbReference type="ARBA" id="ARBA00023235"/>
    </source>
</evidence>
<dbReference type="GO" id="GO:0006048">
    <property type="term" value="P:UDP-N-acetylglucosamine biosynthetic process"/>
    <property type="evidence" value="ECO:0007669"/>
    <property type="project" value="TreeGrafter"/>
</dbReference>
<dbReference type="PANTHER" id="PTHR42946:SF1">
    <property type="entry name" value="PHOSPHOGLUCOMUTASE (ALPHA-D-GLUCOSE-1,6-BISPHOSPHATE-DEPENDENT)"/>
    <property type="match status" value="1"/>
</dbReference>
<dbReference type="RefSeq" id="WP_123105464.1">
    <property type="nucleotide sequence ID" value="NZ_CP127527.1"/>
</dbReference>
<feature type="binding site" evidence="6">
    <location>
        <position position="247"/>
    </location>
    <ligand>
        <name>Mg(2+)</name>
        <dbReference type="ChEBI" id="CHEBI:18420"/>
    </ligand>
</feature>
<dbReference type="EC" id="5.4.2.10" evidence="6 8"/>
<comment type="catalytic activity">
    <reaction evidence="6 8">
        <text>alpha-D-glucosamine 1-phosphate = D-glucosamine 6-phosphate</text>
        <dbReference type="Rhea" id="RHEA:23424"/>
        <dbReference type="ChEBI" id="CHEBI:58516"/>
        <dbReference type="ChEBI" id="CHEBI:58725"/>
        <dbReference type="EC" id="5.4.2.10"/>
    </reaction>
</comment>
<evidence type="ECO:0000256" key="1">
    <source>
        <dbReference type="ARBA" id="ARBA00010231"/>
    </source>
</evidence>
<dbReference type="InterPro" id="IPR005845">
    <property type="entry name" value="A-D-PHexomutase_a/b/a-II"/>
</dbReference>
<dbReference type="PRINTS" id="PR00509">
    <property type="entry name" value="PGMPMM"/>
</dbReference>
<sequence length="455" mass="48491">MTRQWFGTDGVRGTVGDSIIHPEWILRLGWAAGHVLTAGATTARAKVIIGKDTRLSGYMLESALEAGLAAAGVDVLLVGPLPTPAIAYLTRTLRADAGIVISASHNPFPDNGIKFFSADGYKLPDHLEEEIESWIARPMTLPSPEKLGKARRVEDAAGRYVEFCKTTFPAGEDLRGLRLVLDCAHGANYKVAPMVFGELGASLHLIGAEPNGININDQVGSTAPEALRAEVLRQEADVGIAFDGDGDRLILVDHGGHFVDGDEILLLLAREMQARGGLAGVVGTVMSNLALEQALHELNLPFVRAPVGDRYVLEVMRREGYPLGGESSGHIITPANSTGDGILAALGVLAIMRRRGVSLAELRRGYRPFPQVLTSLRLRGGKALLAQPLAQGFISSAEQRLSGCGRLLVRPSGTEPLLRIMVEARDAALAAMVADELKSALTHLARQIDPAQASL</sequence>
<comment type="cofactor">
    <cofactor evidence="6">
        <name>Mg(2+)</name>
        <dbReference type="ChEBI" id="CHEBI:18420"/>
    </cofactor>
    <text evidence="6">Binds 1 Mg(2+) ion per subunit.</text>
</comment>
<dbReference type="InterPro" id="IPR005846">
    <property type="entry name" value="A-D-PHexomutase_a/b/a-III"/>
</dbReference>
<dbReference type="EMBL" id="RIZI01000189">
    <property type="protein sequence ID" value="RNF58774.1"/>
    <property type="molecule type" value="Genomic_DNA"/>
</dbReference>
<evidence type="ECO:0000256" key="8">
    <source>
        <dbReference type="RuleBase" id="RU004327"/>
    </source>
</evidence>
<dbReference type="PROSITE" id="PS00710">
    <property type="entry name" value="PGM_PMM"/>
    <property type="match status" value="1"/>
</dbReference>
<keyword evidence="3 6" id="KW-0479">Metal-binding</keyword>
<dbReference type="InterPro" id="IPR005844">
    <property type="entry name" value="A-D-PHexomutase_a/b/a-I"/>
</dbReference>
<feature type="domain" description="Alpha-D-phosphohexomutase C-terminal" evidence="9">
    <location>
        <begin position="384"/>
        <end position="437"/>
    </location>
</feature>
<dbReference type="Pfam" id="PF00408">
    <property type="entry name" value="PGM_PMM_IV"/>
    <property type="match status" value="1"/>
</dbReference>
<dbReference type="InterPro" id="IPR016066">
    <property type="entry name" value="A-D-PHexomutase_CS"/>
</dbReference>
<comment type="PTM">
    <text evidence="6">Activated by phosphorylation.</text>
</comment>
<dbReference type="InterPro" id="IPR050060">
    <property type="entry name" value="Phosphoglucosamine_mutase"/>
</dbReference>
<feature type="modified residue" description="Phosphoserine" evidence="6">
    <location>
        <position position="104"/>
    </location>
</feature>
<feature type="binding site" description="via phosphate group" evidence="6">
    <location>
        <position position="104"/>
    </location>
    <ligand>
        <name>Mg(2+)</name>
        <dbReference type="ChEBI" id="CHEBI:18420"/>
    </ligand>
</feature>
<evidence type="ECO:0000256" key="2">
    <source>
        <dbReference type="ARBA" id="ARBA00022553"/>
    </source>
</evidence>
<organism evidence="13">
    <name type="scientific">Acidithiobacillus sulfuriphilus</name>
    <dbReference type="NCBI Taxonomy" id="1867749"/>
    <lineage>
        <taxon>Bacteria</taxon>
        <taxon>Pseudomonadati</taxon>
        <taxon>Pseudomonadota</taxon>
        <taxon>Acidithiobacillia</taxon>
        <taxon>Acidithiobacillales</taxon>
        <taxon>Acidithiobacillaceae</taxon>
        <taxon>Acidithiobacillus</taxon>
    </lineage>
</organism>
<dbReference type="GO" id="GO:0009252">
    <property type="term" value="P:peptidoglycan biosynthetic process"/>
    <property type="evidence" value="ECO:0007669"/>
    <property type="project" value="TreeGrafter"/>
</dbReference>
<dbReference type="GO" id="GO:0005829">
    <property type="term" value="C:cytosol"/>
    <property type="evidence" value="ECO:0007669"/>
    <property type="project" value="TreeGrafter"/>
</dbReference>
<dbReference type="GO" id="GO:0000287">
    <property type="term" value="F:magnesium ion binding"/>
    <property type="evidence" value="ECO:0007669"/>
    <property type="project" value="UniProtKB-UniRule"/>
</dbReference>
<evidence type="ECO:0000256" key="3">
    <source>
        <dbReference type="ARBA" id="ARBA00022723"/>
    </source>
</evidence>
<dbReference type="Gene3D" id="3.40.120.10">
    <property type="entry name" value="Alpha-D-Glucose-1,6-Bisphosphate, subunit A, domain 3"/>
    <property type="match status" value="3"/>
</dbReference>
<dbReference type="GO" id="GO:0008966">
    <property type="term" value="F:phosphoglucosamine mutase activity"/>
    <property type="evidence" value="ECO:0007669"/>
    <property type="project" value="UniProtKB-UniRule"/>
</dbReference>
<dbReference type="AlphaFoldDB" id="A0A3M8QUU6"/>
<feature type="domain" description="Alpha-D-phosphohexomutase alpha/beta/alpha" evidence="12">
    <location>
        <begin position="260"/>
        <end position="363"/>
    </location>
</feature>
<feature type="binding site" evidence="6">
    <location>
        <position position="245"/>
    </location>
    <ligand>
        <name>Mg(2+)</name>
        <dbReference type="ChEBI" id="CHEBI:18420"/>
    </ligand>
</feature>
<dbReference type="Gene3D" id="3.30.310.50">
    <property type="entry name" value="Alpha-D-phosphohexomutase, C-terminal domain"/>
    <property type="match status" value="1"/>
</dbReference>
<accession>A0A3M8QUU6</accession>
<comment type="function">
    <text evidence="6 8">Catalyzes the conversion of glucosamine-6-phosphate to glucosamine-1-phosphate.</text>
</comment>
<dbReference type="InterPro" id="IPR005841">
    <property type="entry name" value="Alpha-D-phosphohexomutase_SF"/>
</dbReference>
<evidence type="ECO:0000256" key="7">
    <source>
        <dbReference type="RuleBase" id="RU004326"/>
    </source>
</evidence>
<dbReference type="InterPro" id="IPR006352">
    <property type="entry name" value="GlmM_bact"/>
</dbReference>
<evidence type="ECO:0000259" key="10">
    <source>
        <dbReference type="Pfam" id="PF02878"/>
    </source>
</evidence>
<dbReference type="HAMAP" id="MF_01554_B">
    <property type="entry name" value="GlmM_B"/>
    <property type="match status" value="1"/>
</dbReference>
<evidence type="ECO:0000259" key="9">
    <source>
        <dbReference type="Pfam" id="PF00408"/>
    </source>
</evidence>
<dbReference type="InterPro" id="IPR016055">
    <property type="entry name" value="A-D-PHexomutase_a/b/a-I/II/III"/>
</dbReference>
<name>A0A3M8QUU6_9PROT</name>
<comment type="similarity">
    <text evidence="1 6 7">Belongs to the phosphohexose mutase family.</text>
</comment>
<dbReference type="InterPro" id="IPR036900">
    <property type="entry name" value="A-D-PHexomutase_C_sf"/>
</dbReference>
<dbReference type="FunFam" id="3.40.120.10:FF:000001">
    <property type="entry name" value="Phosphoglucosamine mutase"/>
    <property type="match status" value="1"/>
</dbReference>
<evidence type="ECO:0000259" key="11">
    <source>
        <dbReference type="Pfam" id="PF02879"/>
    </source>
</evidence>
<dbReference type="Pfam" id="PF02879">
    <property type="entry name" value="PGM_PMM_II"/>
    <property type="match status" value="1"/>
</dbReference>
<proteinExistence type="inferred from homology"/>
<keyword evidence="2 6" id="KW-0597">Phosphoprotein</keyword>
<dbReference type="InterPro" id="IPR005843">
    <property type="entry name" value="A-D-PHexomutase_C"/>
</dbReference>
<dbReference type="CDD" id="cd05802">
    <property type="entry name" value="GlmM"/>
    <property type="match status" value="1"/>
</dbReference>
<dbReference type="FunFam" id="3.40.120.10:FF:000003">
    <property type="entry name" value="Phosphoglucosamine mutase"/>
    <property type="match status" value="1"/>
</dbReference>
<feature type="domain" description="Alpha-D-phosphohexomutase alpha/beta/alpha" evidence="11">
    <location>
        <begin position="159"/>
        <end position="256"/>
    </location>
</feature>
<dbReference type="SUPFAM" id="SSF53738">
    <property type="entry name" value="Phosphoglucomutase, first 3 domains"/>
    <property type="match status" value="3"/>
</dbReference>
<feature type="active site" description="Phosphoserine intermediate" evidence="6">
    <location>
        <position position="104"/>
    </location>
</feature>
<dbReference type="NCBIfam" id="NF008139">
    <property type="entry name" value="PRK10887.1"/>
    <property type="match status" value="1"/>
</dbReference>
<dbReference type="OrthoDB" id="5287886at2"/>
<dbReference type="GO" id="GO:0005975">
    <property type="term" value="P:carbohydrate metabolic process"/>
    <property type="evidence" value="ECO:0007669"/>
    <property type="project" value="InterPro"/>
</dbReference>
<keyword evidence="4 6" id="KW-0460">Magnesium</keyword>
<keyword evidence="5 6" id="KW-0413">Isomerase</keyword>
<evidence type="ECO:0000256" key="4">
    <source>
        <dbReference type="ARBA" id="ARBA00022842"/>
    </source>
</evidence>